<evidence type="ECO:0000313" key="3">
    <source>
        <dbReference type="Proteomes" id="UP001595872"/>
    </source>
</evidence>
<proteinExistence type="predicted"/>
<keyword evidence="3" id="KW-1185">Reference proteome</keyword>
<evidence type="ECO:0000256" key="1">
    <source>
        <dbReference type="SAM" id="MobiDB-lite"/>
    </source>
</evidence>
<dbReference type="EMBL" id="JBHSIT010000004">
    <property type="protein sequence ID" value="MFC4908898.1"/>
    <property type="molecule type" value="Genomic_DNA"/>
</dbReference>
<organism evidence="2 3">
    <name type="scientific">Actinomadura gamaensis</name>
    <dbReference type="NCBI Taxonomy" id="1763541"/>
    <lineage>
        <taxon>Bacteria</taxon>
        <taxon>Bacillati</taxon>
        <taxon>Actinomycetota</taxon>
        <taxon>Actinomycetes</taxon>
        <taxon>Streptosporangiales</taxon>
        <taxon>Thermomonosporaceae</taxon>
        <taxon>Actinomadura</taxon>
    </lineage>
</organism>
<dbReference type="Proteomes" id="UP001595872">
    <property type="component" value="Unassembled WGS sequence"/>
</dbReference>
<evidence type="ECO:0000313" key="2">
    <source>
        <dbReference type="EMBL" id="MFC4908898.1"/>
    </source>
</evidence>
<protein>
    <submittedName>
        <fullName evidence="2">DUF5954 family protein</fullName>
    </submittedName>
</protein>
<accession>A0ABV9TXL5</accession>
<feature type="region of interest" description="Disordered" evidence="1">
    <location>
        <begin position="147"/>
        <end position="178"/>
    </location>
</feature>
<gene>
    <name evidence="2" type="ORF">ACFPCY_16360</name>
</gene>
<dbReference type="InterPro" id="IPR045998">
    <property type="entry name" value="DUF5954"/>
</dbReference>
<dbReference type="Pfam" id="PF19379">
    <property type="entry name" value="DUF5954"/>
    <property type="match status" value="1"/>
</dbReference>
<name>A0ABV9TXL5_9ACTN</name>
<reference evidence="3" key="1">
    <citation type="journal article" date="2019" name="Int. J. Syst. Evol. Microbiol.">
        <title>The Global Catalogue of Microorganisms (GCM) 10K type strain sequencing project: providing services to taxonomists for standard genome sequencing and annotation.</title>
        <authorList>
            <consortium name="The Broad Institute Genomics Platform"/>
            <consortium name="The Broad Institute Genome Sequencing Center for Infectious Disease"/>
            <person name="Wu L."/>
            <person name="Ma J."/>
        </authorList>
    </citation>
    <scope>NUCLEOTIDE SEQUENCE [LARGE SCALE GENOMIC DNA]</scope>
    <source>
        <strain evidence="3">KLKA75</strain>
    </source>
</reference>
<comment type="caution">
    <text evidence="2">The sequence shown here is derived from an EMBL/GenBank/DDBJ whole genome shotgun (WGS) entry which is preliminary data.</text>
</comment>
<dbReference type="RefSeq" id="WP_378255949.1">
    <property type="nucleotide sequence ID" value="NZ_JBHSIT010000004.1"/>
</dbReference>
<sequence length="332" mass="35768">MSVEAFPLMHGYDTINVSTDLEPMAAMRDADLGERIRSYPKMLPGGSPDFGSAEQVNGAWTILCTGAGDPLSARVDLAATLRQAAGAAASDSGDARRETDPETVRAMLAAAARLDPEEGEPLAKDEWEIGARRYRVIRMEKFVLINSSGMEPPRSSDAEPPDESSPRRGHPIDPGAPAGFWEAQLRLNLADFGPIPGTVPEQVEAEARHACRTHPGVVMLPPTYSIVEVTAEGGWEPLTGGHGPDRAKERLSGHFTQLLPMLREFQGDPPTPAELADWASAAAEIDAAPGPEWNVTIGGEPRRFRVVRIGRMVRVGPDGPESPRPSDQERYG</sequence>